<reference evidence="2 3" key="1">
    <citation type="journal article" date="2014" name="BMC Genomics">
        <title>Genome and secretome analysis of the hemibiotrophic fungal pathogen, Moniliophthora roreri, which causes frosty pod rot disease of cacao: mechanisms of the biotrophic and necrotrophic phases.</title>
        <authorList>
            <person name="Meinhardt L.W."/>
            <person name="Costa G.G.L."/>
            <person name="Thomazella D.P.T."/>
            <person name="Teixeira P.J.P.L."/>
            <person name="Carazzolle M.F."/>
            <person name="Schuster S.C."/>
            <person name="Carlson J.E."/>
            <person name="Guiltinan M.J."/>
            <person name="Mieczkowski P."/>
            <person name="Farmer A."/>
            <person name="Ramaraj T."/>
            <person name="Crozier J."/>
            <person name="Davis R.E."/>
            <person name="Shao J."/>
            <person name="Melnick R.L."/>
            <person name="Pereira G.A.G."/>
            <person name="Bailey B.A."/>
        </authorList>
    </citation>
    <scope>NUCLEOTIDE SEQUENCE [LARGE SCALE GENOMIC DNA]</scope>
    <source>
        <strain evidence="2 3">MCA 2997</strain>
    </source>
</reference>
<feature type="region of interest" description="Disordered" evidence="1">
    <location>
        <begin position="249"/>
        <end position="268"/>
    </location>
</feature>
<dbReference type="KEGG" id="mrr:Moror_12704"/>
<dbReference type="EMBL" id="AWSO01000075">
    <property type="protein sequence ID" value="ESK95518.1"/>
    <property type="molecule type" value="Genomic_DNA"/>
</dbReference>
<sequence length="468" mass="52353">MKFAAVLASISTKVLKKAQRVKPAVIHDCKQDATSGVVGVVGVFDSADYRLPELDILDEGLGFDVGAFSVPGAFNASAIATEILPSIPSLPTNAPSSSVPSIVATANIDSSTRSSIAQEVITAGTSTFAMEKMIFSPKPEANRYVSLMSTVDMFRDVKATTPSPSSKTCKPAKKTPRTVKEVLDSPSIDDTADYRNVKMPEISSLETVPYTRVRDLMWTQEQNNNNLQKVIKEQATLIAQLDEQIRQLQRQGQAYSAPRPQEPLSDRQEEIDHLRWRLSAEERRLKTTKEDVYLLRDERDNARTRCNELRRSYLEINKRYWGLKEAVYLLQKNGFIHEMERLQCQIANKNGQIAQLENEVAKLGQLLDFGRRHASFNEYVADSGFASEDEGIDTRLAATNDGGTPEFKAANCDAGGYPQARINRYGKRVLQFEHLPLEGADSMEERYPHEHRGNLDAERMFQSGMNND</sequence>
<feature type="compositionally biased region" description="Basic and acidic residues" evidence="1">
    <location>
        <begin position="443"/>
        <end position="459"/>
    </location>
</feature>
<dbReference type="Gene3D" id="1.10.287.1490">
    <property type="match status" value="1"/>
</dbReference>
<dbReference type="AlphaFoldDB" id="V2X8K0"/>
<feature type="region of interest" description="Disordered" evidence="1">
    <location>
        <begin position="159"/>
        <end position="180"/>
    </location>
</feature>
<dbReference type="OrthoDB" id="3100543at2759"/>
<feature type="region of interest" description="Disordered" evidence="1">
    <location>
        <begin position="441"/>
        <end position="468"/>
    </location>
</feature>
<proteinExistence type="predicted"/>
<organism evidence="2 3">
    <name type="scientific">Moniliophthora roreri (strain MCA 2997)</name>
    <name type="common">Cocoa frosty pod rot fungus</name>
    <name type="synonym">Crinipellis roreri</name>
    <dbReference type="NCBI Taxonomy" id="1381753"/>
    <lineage>
        <taxon>Eukaryota</taxon>
        <taxon>Fungi</taxon>
        <taxon>Dikarya</taxon>
        <taxon>Basidiomycota</taxon>
        <taxon>Agaricomycotina</taxon>
        <taxon>Agaricomycetes</taxon>
        <taxon>Agaricomycetidae</taxon>
        <taxon>Agaricales</taxon>
        <taxon>Marasmiineae</taxon>
        <taxon>Marasmiaceae</taxon>
        <taxon>Moniliophthora</taxon>
    </lineage>
</organism>
<protein>
    <submittedName>
        <fullName evidence="2">Uncharacterized protein</fullName>
    </submittedName>
</protein>
<comment type="caution">
    <text evidence="2">The sequence shown here is derived from an EMBL/GenBank/DDBJ whole genome shotgun (WGS) entry which is preliminary data.</text>
</comment>
<evidence type="ECO:0000313" key="3">
    <source>
        <dbReference type="Proteomes" id="UP000017559"/>
    </source>
</evidence>
<dbReference type="Proteomes" id="UP000017559">
    <property type="component" value="Unassembled WGS sequence"/>
</dbReference>
<evidence type="ECO:0000313" key="2">
    <source>
        <dbReference type="EMBL" id="ESK95518.1"/>
    </source>
</evidence>
<keyword evidence="3" id="KW-1185">Reference proteome</keyword>
<name>V2X8K0_MONRO</name>
<gene>
    <name evidence="2" type="ORF">Moror_12704</name>
</gene>
<dbReference type="HOGENOM" id="CLU_682512_0_0_1"/>
<accession>V2X8K0</accession>
<evidence type="ECO:0000256" key="1">
    <source>
        <dbReference type="SAM" id="MobiDB-lite"/>
    </source>
</evidence>